<accession>W4L333</accession>
<feature type="region of interest" description="Disordered" evidence="2">
    <location>
        <begin position="1"/>
        <end position="23"/>
    </location>
</feature>
<feature type="non-terminal residue" evidence="3">
    <location>
        <position position="168"/>
    </location>
</feature>
<keyword evidence="4" id="KW-1185">Reference proteome</keyword>
<proteinExistence type="predicted"/>
<feature type="coiled-coil region" evidence="1">
    <location>
        <begin position="36"/>
        <end position="128"/>
    </location>
</feature>
<gene>
    <name evidence="3" type="ORF">ETSY2_53860</name>
</gene>
<comment type="caution">
    <text evidence="3">The sequence shown here is derived from an EMBL/GenBank/DDBJ whole genome shotgun (WGS) entry which is preliminary data.</text>
</comment>
<dbReference type="EMBL" id="AZHX01002976">
    <property type="protein sequence ID" value="ETW92289.1"/>
    <property type="molecule type" value="Genomic_DNA"/>
</dbReference>
<evidence type="ECO:0000256" key="1">
    <source>
        <dbReference type="SAM" id="Coils"/>
    </source>
</evidence>
<reference evidence="3 4" key="1">
    <citation type="journal article" date="2014" name="Nature">
        <title>An environmental bacterial taxon with a large and distinct metabolic repertoire.</title>
        <authorList>
            <person name="Wilson M.C."/>
            <person name="Mori T."/>
            <person name="Ruckert C."/>
            <person name="Uria A.R."/>
            <person name="Helf M.J."/>
            <person name="Takada K."/>
            <person name="Gernert C."/>
            <person name="Steffens U.A."/>
            <person name="Heycke N."/>
            <person name="Schmitt S."/>
            <person name="Rinke C."/>
            <person name="Helfrich E.J."/>
            <person name="Brachmann A.O."/>
            <person name="Gurgui C."/>
            <person name="Wakimoto T."/>
            <person name="Kracht M."/>
            <person name="Crusemann M."/>
            <person name="Hentschel U."/>
            <person name="Abe I."/>
            <person name="Matsunaga S."/>
            <person name="Kalinowski J."/>
            <person name="Takeyama H."/>
            <person name="Piel J."/>
        </authorList>
    </citation>
    <scope>NUCLEOTIDE SEQUENCE [LARGE SCALE GENOMIC DNA]</scope>
    <source>
        <strain evidence="4">TSY2</strain>
    </source>
</reference>
<dbReference type="Proteomes" id="UP000019140">
    <property type="component" value="Unassembled WGS sequence"/>
</dbReference>
<dbReference type="AlphaFoldDB" id="W4L333"/>
<dbReference type="HOGENOM" id="CLU_1589825_0_0_7"/>
<feature type="compositionally biased region" description="Basic and acidic residues" evidence="2">
    <location>
        <begin position="14"/>
        <end position="23"/>
    </location>
</feature>
<evidence type="ECO:0000313" key="3">
    <source>
        <dbReference type="EMBL" id="ETW92289.1"/>
    </source>
</evidence>
<protein>
    <submittedName>
        <fullName evidence="3">Uncharacterized protein</fullName>
    </submittedName>
</protein>
<keyword evidence="1" id="KW-0175">Coiled coil</keyword>
<sequence>MDTTVQGVQIEAGDGDRDSHDDGEVLVTEGNEAERLAGLQERLELGERALEHERAERTREQQEWKESVDELEDRLQASVREAENIRSTMELEKLREVEALRRQFDREREQWRQDRDRELQRCDDERERLHRELRSEVELRDRQIEEIHMEKVRVEERVLELESIVKSM</sequence>
<name>W4L333_9BACT</name>
<evidence type="ECO:0000313" key="4">
    <source>
        <dbReference type="Proteomes" id="UP000019140"/>
    </source>
</evidence>
<organism evidence="3 4">
    <name type="scientific">Candidatus Entotheonella gemina</name>
    <dbReference type="NCBI Taxonomy" id="1429439"/>
    <lineage>
        <taxon>Bacteria</taxon>
        <taxon>Pseudomonadati</taxon>
        <taxon>Nitrospinota/Tectimicrobiota group</taxon>
        <taxon>Candidatus Tectimicrobiota</taxon>
        <taxon>Candidatus Entotheonellia</taxon>
        <taxon>Candidatus Entotheonellales</taxon>
        <taxon>Candidatus Entotheonellaceae</taxon>
        <taxon>Candidatus Entotheonella</taxon>
    </lineage>
</organism>
<evidence type="ECO:0000256" key="2">
    <source>
        <dbReference type="SAM" id="MobiDB-lite"/>
    </source>
</evidence>